<protein>
    <submittedName>
        <fullName evidence="6">S49 family peptidase</fullName>
    </submittedName>
</protein>
<dbReference type="InterPro" id="IPR033855">
    <property type="entry name" value="Protein_C"/>
</dbReference>
<comment type="caution">
    <text evidence="6">The sequence shown here is derived from an EMBL/GenBank/DDBJ whole genome shotgun (WGS) entry which is preliminary data.</text>
</comment>
<dbReference type="AlphaFoldDB" id="A0A6N8DVX8"/>
<dbReference type="PANTHER" id="PTHR33209">
    <property type="entry name" value="PROTEASE 4"/>
    <property type="match status" value="1"/>
</dbReference>
<keyword evidence="4" id="KW-0720">Serine protease</keyword>
<proteinExistence type="inferred from homology"/>
<keyword evidence="3" id="KW-0378">Hydrolase</keyword>
<accession>A0A6N8DVX8</accession>
<reference evidence="6 7" key="1">
    <citation type="submission" date="2019-11" db="EMBL/GenBank/DDBJ databases">
        <title>Whole-genome sequence of a Rhodoblastus acidophilus DSM 142.</title>
        <authorList>
            <person name="Kyndt J.A."/>
            <person name="Meyer T.E."/>
        </authorList>
    </citation>
    <scope>NUCLEOTIDE SEQUENCE [LARGE SCALE GENOMIC DNA]</scope>
    <source>
        <strain evidence="6 7">DSM 142</strain>
    </source>
</reference>
<dbReference type="Gene3D" id="6.20.330.10">
    <property type="match status" value="1"/>
</dbReference>
<organism evidence="6 7">
    <name type="scientific">Rhodoblastus acidophilus</name>
    <name type="common">Rhodopseudomonas acidophila</name>
    <dbReference type="NCBI Taxonomy" id="1074"/>
    <lineage>
        <taxon>Bacteria</taxon>
        <taxon>Pseudomonadati</taxon>
        <taxon>Pseudomonadota</taxon>
        <taxon>Alphaproteobacteria</taxon>
        <taxon>Hyphomicrobiales</taxon>
        <taxon>Rhodoblastaceae</taxon>
        <taxon>Rhodoblastus</taxon>
    </lineage>
</organism>
<dbReference type="GO" id="GO:0008236">
    <property type="term" value="F:serine-type peptidase activity"/>
    <property type="evidence" value="ECO:0007669"/>
    <property type="project" value="UniProtKB-KW"/>
</dbReference>
<dbReference type="SUPFAM" id="SSF52096">
    <property type="entry name" value="ClpP/crotonase"/>
    <property type="match status" value="1"/>
</dbReference>
<sequence>MPQTLRVASLVFNQPLMVEPSAAEALVSGLAERFGVDPLVEIDASRFVGRPSGPRGEDGRTIPMFRMESGVALISVMGELVNRGAWIGASSGLTSYEGLDAQLAAAEAAEVRAVILDVNSPGGQVAGAMETAARVRALSAKKPVYAFVNGLAASAGYAIAAGASKIVTTPSAEVGSIGVIMVHVDRSAQLEKAGAKPTIFTKGEFKADGHPYGPVSEEAAARIDARLESAYGLFVSSVAAFRGLSEQAVRDTKAGIFMGRAAVKAGLADAVGGLDDVFAMIAADLKAEDALGLAMRGNQGPKSMSETTITAEQLAAAETAAMALGAEAERKRVAAILGHDAAKGREALAQHLALQTDMAPEAAAAALAASPLATAAPKTHRLDAIAPNPAVDAQDRDNSPEDAVGAGLAAAVDRMIARPKR</sequence>
<dbReference type="RefSeq" id="WP_155447706.1">
    <property type="nucleotide sequence ID" value="NZ_JAOQNR010000024.1"/>
</dbReference>
<comment type="similarity">
    <text evidence="1">Belongs to the peptidase S49 family.</text>
</comment>
<dbReference type="Proteomes" id="UP000439113">
    <property type="component" value="Unassembled WGS sequence"/>
</dbReference>
<evidence type="ECO:0000256" key="2">
    <source>
        <dbReference type="ARBA" id="ARBA00022670"/>
    </source>
</evidence>
<dbReference type="InterPro" id="IPR029045">
    <property type="entry name" value="ClpP/crotonase-like_dom_sf"/>
</dbReference>
<dbReference type="Gene3D" id="3.90.226.10">
    <property type="entry name" value="2-enoyl-CoA Hydratase, Chain A, domain 1"/>
    <property type="match status" value="1"/>
</dbReference>
<dbReference type="GO" id="GO:0006508">
    <property type="term" value="P:proteolysis"/>
    <property type="evidence" value="ECO:0007669"/>
    <property type="project" value="UniProtKB-KW"/>
</dbReference>
<dbReference type="Pfam" id="PF01343">
    <property type="entry name" value="Peptidase_S49"/>
    <property type="match status" value="1"/>
</dbReference>
<dbReference type="EMBL" id="WNKS01000025">
    <property type="protein sequence ID" value="MTV33024.1"/>
    <property type="molecule type" value="Genomic_DNA"/>
</dbReference>
<feature type="domain" description="Peptidase S49" evidence="5">
    <location>
        <begin position="137"/>
        <end position="285"/>
    </location>
</feature>
<evidence type="ECO:0000259" key="5">
    <source>
        <dbReference type="Pfam" id="PF01343"/>
    </source>
</evidence>
<keyword evidence="2" id="KW-0645">Protease</keyword>
<evidence type="ECO:0000256" key="4">
    <source>
        <dbReference type="ARBA" id="ARBA00022825"/>
    </source>
</evidence>
<dbReference type="OrthoDB" id="266140at2"/>
<dbReference type="CDD" id="cd07022">
    <property type="entry name" value="S49_Sppa_36K_type"/>
    <property type="match status" value="1"/>
</dbReference>
<gene>
    <name evidence="6" type="ORF">GJ654_18755</name>
</gene>
<dbReference type="InterPro" id="IPR002142">
    <property type="entry name" value="Peptidase_S49"/>
</dbReference>
<evidence type="ECO:0000313" key="7">
    <source>
        <dbReference type="Proteomes" id="UP000439113"/>
    </source>
</evidence>
<evidence type="ECO:0000256" key="3">
    <source>
        <dbReference type="ARBA" id="ARBA00022801"/>
    </source>
</evidence>
<dbReference type="PANTHER" id="PTHR33209:SF1">
    <property type="entry name" value="PEPTIDASE S49 DOMAIN-CONTAINING PROTEIN"/>
    <property type="match status" value="1"/>
</dbReference>
<name>A0A6N8DVX8_RHOAC</name>
<evidence type="ECO:0000313" key="6">
    <source>
        <dbReference type="EMBL" id="MTV33024.1"/>
    </source>
</evidence>
<evidence type="ECO:0000256" key="1">
    <source>
        <dbReference type="ARBA" id="ARBA00008683"/>
    </source>
</evidence>